<dbReference type="Pfam" id="PF00440">
    <property type="entry name" value="TetR_N"/>
    <property type="match status" value="1"/>
</dbReference>
<evidence type="ECO:0000313" key="7">
    <source>
        <dbReference type="EMBL" id="QXQ15134.1"/>
    </source>
</evidence>
<dbReference type="InterPro" id="IPR003012">
    <property type="entry name" value="Tet_transcr_reg_TetR"/>
</dbReference>
<dbReference type="Proteomes" id="UP000887023">
    <property type="component" value="Chromosome"/>
</dbReference>
<keyword evidence="1" id="KW-0678">Repressor</keyword>
<feature type="DNA-binding region" description="H-T-H motif" evidence="5">
    <location>
        <begin position="25"/>
        <end position="44"/>
    </location>
</feature>
<dbReference type="PROSITE" id="PS50977">
    <property type="entry name" value="HTH_TETR_2"/>
    <property type="match status" value="1"/>
</dbReference>
<feature type="domain" description="HTH tetR-type" evidence="6">
    <location>
        <begin position="2"/>
        <end position="62"/>
    </location>
</feature>
<dbReference type="EMBL" id="CP079105">
    <property type="protein sequence ID" value="QXQ15134.1"/>
    <property type="molecule type" value="Genomic_DNA"/>
</dbReference>
<evidence type="ECO:0000256" key="4">
    <source>
        <dbReference type="ARBA" id="ARBA00023163"/>
    </source>
</evidence>
<keyword evidence="2" id="KW-0805">Transcription regulation</keyword>
<dbReference type="PANTHER" id="PTHR30055">
    <property type="entry name" value="HTH-TYPE TRANSCRIPTIONAL REGULATOR RUTR"/>
    <property type="match status" value="1"/>
</dbReference>
<keyword evidence="3 5" id="KW-0238">DNA-binding</keyword>
<sequence>MQLHKDDVLDGALTILDTFGLADLTMRRLATSLHVAPGALYWHFPNKQALLGALADRISARMAEPAAATGATEQVSELAHRLRDALLAHRDGAELVSASYASRHTAGLARERLIEAVLGFGLRHHEAELGGLTLLYYVLGHTVDEQAGMQLDSVGALPDGVSPLFDTPDATARFEFGLRLFVGGLISVAEPTTGARVDAPARNG</sequence>
<dbReference type="RefSeq" id="WP_066473221.1">
    <property type="nucleotide sequence ID" value="NZ_CBCRUZ010000013.1"/>
</dbReference>
<dbReference type="PANTHER" id="PTHR30055:SF151">
    <property type="entry name" value="TRANSCRIPTIONAL REGULATORY PROTEIN"/>
    <property type="match status" value="1"/>
</dbReference>
<evidence type="ECO:0000256" key="5">
    <source>
        <dbReference type="PROSITE-ProRule" id="PRU00335"/>
    </source>
</evidence>
<dbReference type="Gene3D" id="1.10.10.60">
    <property type="entry name" value="Homeodomain-like"/>
    <property type="match status" value="1"/>
</dbReference>
<dbReference type="InterPro" id="IPR004111">
    <property type="entry name" value="Repressor_TetR_C"/>
</dbReference>
<reference evidence="7" key="1">
    <citation type="submission" date="2021-07" db="EMBL/GenBank/DDBJ databases">
        <title>Candidatus Kaistella beijingensis sp. nov. isolated from a municipal wastewater treatment plant is involved in sludge foaming.</title>
        <authorList>
            <person name="Song Y."/>
            <person name="Liu S.-J."/>
        </authorList>
    </citation>
    <scope>NUCLEOTIDE SEQUENCE</scope>
    <source>
        <strain evidence="7">DSM 43998</strain>
    </source>
</reference>
<name>A0ABX8SBA9_9ACTN</name>
<dbReference type="InterPro" id="IPR036271">
    <property type="entry name" value="Tet_transcr_reg_TetR-rel_C_sf"/>
</dbReference>
<evidence type="ECO:0000256" key="1">
    <source>
        <dbReference type="ARBA" id="ARBA00022491"/>
    </source>
</evidence>
<keyword evidence="8" id="KW-1185">Reference proteome</keyword>
<proteinExistence type="predicted"/>
<dbReference type="SUPFAM" id="SSF48498">
    <property type="entry name" value="Tetracyclin repressor-like, C-terminal domain"/>
    <property type="match status" value="1"/>
</dbReference>
<organism evidence="7 8">
    <name type="scientific">Skermania pinensis</name>
    <dbReference type="NCBI Taxonomy" id="39122"/>
    <lineage>
        <taxon>Bacteria</taxon>
        <taxon>Bacillati</taxon>
        <taxon>Actinomycetota</taxon>
        <taxon>Actinomycetes</taxon>
        <taxon>Mycobacteriales</taxon>
        <taxon>Gordoniaceae</taxon>
        <taxon>Skermania</taxon>
    </lineage>
</organism>
<protein>
    <submittedName>
        <fullName evidence="7">TetR/AcrR family transcriptional regulator C-terminal domain-containing protein</fullName>
    </submittedName>
</protein>
<dbReference type="PRINTS" id="PR00400">
    <property type="entry name" value="TETREPRESSOR"/>
</dbReference>
<evidence type="ECO:0000256" key="3">
    <source>
        <dbReference type="ARBA" id="ARBA00023125"/>
    </source>
</evidence>
<evidence type="ECO:0000313" key="8">
    <source>
        <dbReference type="Proteomes" id="UP000887023"/>
    </source>
</evidence>
<dbReference type="PRINTS" id="PR00455">
    <property type="entry name" value="HTHTETR"/>
</dbReference>
<evidence type="ECO:0000259" key="6">
    <source>
        <dbReference type="PROSITE" id="PS50977"/>
    </source>
</evidence>
<evidence type="ECO:0000256" key="2">
    <source>
        <dbReference type="ARBA" id="ARBA00023015"/>
    </source>
</evidence>
<dbReference type="InterPro" id="IPR023772">
    <property type="entry name" value="DNA-bd_HTH_TetR-type_CS"/>
</dbReference>
<gene>
    <name evidence="7" type="ORF">KV203_07265</name>
</gene>
<dbReference type="SUPFAM" id="SSF46689">
    <property type="entry name" value="Homeodomain-like"/>
    <property type="match status" value="1"/>
</dbReference>
<dbReference type="Pfam" id="PF02909">
    <property type="entry name" value="TetR_C_1"/>
    <property type="match status" value="1"/>
</dbReference>
<dbReference type="InterPro" id="IPR009057">
    <property type="entry name" value="Homeodomain-like_sf"/>
</dbReference>
<keyword evidence="4" id="KW-0804">Transcription</keyword>
<dbReference type="PROSITE" id="PS01081">
    <property type="entry name" value="HTH_TETR_1"/>
    <property type="match status" value="1"/>
</dbReference>
<accession>A0ABX8SBA9</accession>
<dbReference type="InterPro" id="IPR001647">
    <property type="entry name" value="HTH_TetR"/>
</dbReference>
<dbReference type="Gene3D" id="1.10.357.10">
    <property type="entry name" value="Tetracycline Repressor, domain 2"/>
    <property type="match status" value="1"/>
</dbReference>
<dbReference type="InterPro" id="IPR050109">
    <property type="entry name" value="HTH-type_TetR-like_transc_reg"/>
</dbReference>